<dbReference type="EMBL" id="CATOUU010000834">
    <property type="protein sequence ID" value="CAI9952884.1"/>
    <property type="molecule type" value="Genomic_DNA"/>
</dbReference>
<organism evidence="1">
    <name type="scientific">Hexamita inflata</name>
    <dbReference type="NCBI Taxonomy" id="28002"/>
    <lineage>
        <taxon>Eukaryota</taxon>
        <taxon>Metamonada</taxon>
        <taxon>Diplomonadida</taxon>
        <taxon>Hexamitidae</taxon>
        <taxon>Hexamitinae</taxon>
        <taxon>Hexamita</taxon>
    </lineage>
</organism>
<proteinExistence type="predicted"/>
<accession>A0AA86UES9</accession>
<evidence type="ECO:0000313" key="2">
    <source>
        <dbReference type="EMBL" id="CAL5985326.1"/>
    </source>
</evidence>
<comment type="caution">
    <text evidence="1">The sequence shown here is derived from an EMBL/GenBank/DDBJ whole genome shotgun (WGS) entry which is preliminary data.</text>
</comment>
<reference evidence="2 3" key="2">
    <citation type="submission" date="2024-07" db="EMBL/GenBank/DDBJ databases">
        <authorList>
            <person name="Akdeniz Z."/>
        </authorList>
    </citation>
    <scope>NUCLEOTIDE SEQUENCE [LARGE SCALE GENOMIC DNA]</scope>
</reference>
<sequence length="113" mass="13421">MQLFQSTKSTRFSDINVIQQHDSQYIGHWTWQNLAKRLLDTLAYILWKSRKSIHDYRTSIRYFEISHVKTQLNFMQALSAHFYLMIGIGVKNKCKNILIACNYHDSAQHEELT</sequence>
<dbReference type="AlphaFoldDB" id="A0AA86UES9"/>
<reference evidence="1" key="1">
    <citation type="submission" date="2023-06" db="EMBL/GenBank/DDBJ databases">
        <authorList>
            <person name="Kurt Z."/>
        </authorList>
    </citation>
    <scope>NUCLEOTIDE SEQUENCE</scope>
</reference>
<dbReference type="EMBL" id="CAXDID020000018">
    <property type="protein sequence ID" value="CAL5985326.1"/>
    <property type="molecule type" value="Genomic_DNA"/>
</dbReference>
<evidence type="ECO:0000313" key="1">
    <source>
        <dbReference type="EMBL" id="CAI9952884.1"/>
    </source>
</evidence>
<name>A0AA86UES9_9EUKA</name>
<gene>
    <name evidence="1" type="ORF">HINF_LOCUS40529</name>
    <name evidence="2" type="ORF">HINF_LOCUS8787</name>
</gene>
<evidence type="ECO:0000313" key="3">
    <source>
        <dbReference type="Proteomes" id="UP001642409"/>
    </source>
</evidence>
<keyword evidence="3" id="KW-1185">Reference proteome</keyword>
<dbReference type="Proteomes" id="UP001642409">
    <property type="component" value="Unassembled WGS sequence"/>
</dbReference>
<protein>
    <submittedName>
        <fullName evidence="2">Hypothetical_protein</fullName>
    </submittedName>
</protein>